<dbReference type="KEGG" id="bgok:Pr1d_08050"/>
<evidence type="ECO:0000313" key="2">
    <source>
        <dbReference type="EMBL" id="QEG33541.1"/>
    </source>
</evidence>
<evidence type="ECO:0000256" key="1">
    <source>
        <dbReference type="SAM" id="Phobius"/>
    </source>
</evidence>
<protein>
    <submittedName>
        <fullName evidence="2">Uncharacterized protein</fullName>
    </submittedName>
</protein>
<proteinExistence type="predicted"/>
<dbReference type="Proteomes" id="UP000323917">
    <property type="component" value="Chromosome"/>
</dbReference>
<gene>
    <name evidence="2" type="ORF">Pr1d_08050</name>
</gene>
<dbReference type="OrthoDB" id="9967443at2"/>
<feature type="transmembrane region" description="Helical" evidence="1">
    <location>
        <begin position="90"/>
        <end position="110"/>
    </location>
</feature>
<keyword evidence="1" id="KW-1133">Transmembrane helix</keyword>
<dbReference type="EMBL" id="CP042913">
    <property type="protein sequence ID" value="QEG33541.1"/>
    <property type="molecule type" value="Genomic_DNA"/>
</dbReference>
<evidence type="ECO:0000313" key="3">
    <source>
        <dbReference type="Proteomes" id="UP000323917"/>
    </source>
</evidence>
<keyword evidence="1" id="KW-0472">Membrane</keyword>
<keyword evidence="1" id="KW-0812">Transmembrane</keyword>
<dbReference type="AlphaFoldDB" id="A0A5B9QGW0"/>
<accession>A0A5B9QGW0</accession>
<reference evidence="2 3" key="1">
    <citation type="submission" date="2019-08" db="EMBL/GenBank/DDBJ databases">
        <title>Deep-cultivation of Planctomycetes and their phenomic and genomic characterization uncovers novel biology.</title>
        <authorList>
            <person name="Wiegand S."/>
            <person name="Jogler M."/>
            <person name="Boedeker C."/>
            <person name="Pinto D."/>
            <person name="Vollmers J."/>
            <person name="Rivas-Marin E."/>
            <person name="Kohn T."/>
            <person name="Peeters S.H."/>
            <person name="Heuer A."/>
            <person name="Rast P."/>
            <person name="Oberbeckmann S."/>
            <person name="Bunk B."/>
            <person name="Jeske O."/>
            <person name="Meyerdierks A."/>
            <person name="Storesund J.E."/>
            <person name="Kallscheuer N."/>
            <person name="Luecker S."/>
            <person name="Lage O.M."/>
            <person name="Pohl T."/>
            <person name="Merkel B.J."/>
            <person name="Hornburger P."/>
            <person name="Mueller R.-W."/>
            <person name="Bruemmer F."/>
            <person name="Labrenz M."/>
            <person name="Spormann A.M."/>
            <person name="Op den Camp H."/>
            <person name="Overmann J."/>
            <person name="Amann R."/>
            <person name="Jetten M.S.M."/>
            <person name="Mascher T."/>
            <person name="Medema M.H."/>
            <person name="Devos D.P."/>
            <person name="Kaster A.-K."/>
            <person name="Ovreas L."/>
            <person name="Rohde M."/>
            <person name="Galperin M.Y."/>
            <person name="Jogler C."/>
        </authorList>
    </citation>
    <scope>NUCLEOTIDE SEQUENCE [LARGE SCALE GENOMIC DNA]</scope>
    <source>
        <strain evidence="2 3">Pr1d</strain>
    </source>
</reference>
<feature type="transmembrane region" description="Helical" evidence="1">
    <location>
        <begin position="12"/>
        <end position="30"/>
    </location>
</feature>
<organism evidence="2 3">
    <name type="scientific">Bythopirellula goksoeyrii</name>
    <dbReference type="NCBI Taxonomy" id="1400387"/>
    <lineage>
        <taxon>Bacteria</taxon>
        <taxon>Pseudomonadati</taxon>
        <taxon>Planctomycetota</taxon>
        <taxon>Planctomycetia</taxon>
        <taxon>Pirellulales</taxon>
        <taxon>Lacipirellulaceae</taxon>
        <taxon>Bythopirellula</taxon>
    </lineage>
</organism>
<keyword evidence="3" id="KW-1185">Reference proteome</keyword>
<name>A0A5B9QGW0_9BACT</name>
<dbReference type="RefSeq" id="WP_148072292.1">
    <property type="nucleotide sequence ID" value="NZ_CP042913.1"/>
</dbReference>
<sequence>MKLEPKHTIATCAVFVGLFLVAAGFLWPLAGEPKWPQEKAEEFAKSSAALHEAAHGHQHGESAEEFAAVQRRFEKIKAELETARQRPEEISYWLKVSGGSLAAIGLVMLVTGQHPK</sequence>